<dbReference type="KEGG" id="kan:IMCC3317_28190"/>
<feature type="transmembrane region" description="Helical" evidence="1">
    <location>
        <begin position="262"/>
        <end position="280"/>
    </location>
</feature>
<evidence type="ECO:0000256" key="1">
    <source>
        <dbReference type="SAM" id="Phobius"/>
    </source>
</evidence>
<feature type="transmembrane region" description="Helical" evidence="1">
    <location>
        <begin position="160"/>
        <end position="180"/>
    </location>
</feature>
<feature type="transmembrane region" description="Helical" evidence="1">
    <location>
        <begin position="12"/>
        <end position="32"/>
    </location>
</feature>
<evidence type="ECO:0000313" key="2">
    <source>
        <dbReference type="EMBL" id="QHI37440.1"/>
    </source>
</evidence>
<keyword evidence="1" id="KW-0472">Membrane</keyword>
<organism evidence="2 3">
    <name type="scientific">Kordia antarctica</name>
    <dbReference type="NCBI Taxonomy" id="1218801"/>
    <lineage>
        <taxon>Bacteria</taxon>
        <taxon>Pseudomonadati</taxon>
        <taxon>Bacteroidota</taxon>
        <taxon>Flavobacteriia</taxon>
        <taxon>Flavobacteriales</taxon>
        <taxon>Flavobacteriaceae</taxon>
        <taxon>Kordia</taxon>
    </lineage>
</organism>
<feature type="transmembrane region" description="Helical" evidence="1">
    <location>
        <begin position="238"/>
        <end position="256"/>
    </location>
</feature>
<name>A0A7L4ZLN6_9FLAO</name>
<feature type="transmembrane region" description="Helical" evidence="1">
    <location>
        <begin position="44"/>
        <end position="62"/>
    </location>
</feature>
<accession>A0A7L4ZLN6</accession>
<dbReference type="EMBL" id="CP019288">
    <property type="protein sequence ID" value="QHI37440.1"/>
    <property type="molecule type" value="Genomic_DNA"/>
</dbReference>
<evidence type="ECO:0000313" key="3">
    <source>
        <dbReference type="Proteomes" id="UP000464657"/>
    </source>
</evidence>
<keyword evidence="3" id="KW-1185">Reference proteome</keyword>
<proteinExistence type="predicted"/>
<keyword evidence="1" id="KW-0812">Transmembrane</keyword>
<feature type="transmembrane region" description="Helical" evidence="1">
    <location>
        <begin position="207"/>
        <end position="226"/>
    </location>
</feature>
<feature type="transmembrane region" description="Helical" evidence="1">
    <location>
        <begin position="287"/>
        <end position="306"/>
    </location>
</feature>
<gene>
    <name evidence="2" type="ORF">IMCC3317_28190</name>
</gene>
<feature type="transmembrane region" description="Helical" evidence="1">
    <location>
        <begin position="74"/>
        <end position="105"/>
    </location>
</feature>
<reference evidence="2 3" key="1">
    <citation type="journal article" date="2013" name="Int. J. Syst. Evol. Microbiol.">
        <title>Kordia antarctica sp. nov., isolated from Antarctic seawater.</title>
        <authorList>
            <person name="Baek K."/>
            <person name="Choi A."/>
            <person name="Kang I."/>
            <person name="Lee K."/>
            <person name="Cho J.C."/>
        </authorList>
    </citation>
    <scope>NUCLEOTIDE SEQUENCE [LARGE SCALE GENOMIC DNA]</scope>
    <source>
        <strain evidence="2 3">IMCC3317</strain>
    </source>
</reference>
<feature type="transmembrane region" description="Helical" evidence="1">
    <location>
        <begin position="125"/>
        <end position="153"/>
    </location>
</feature>
<dbReference type="AlphaFoldDB" id="A0A7L4ZLN6"/>
<dbReference type="Proteomes" id="UP000464657">
    <property type="component" value="Chromosome"/>
</dbReference>
<protein>
    <submittedName>
        <fullName evidence="2">Uncharacterized protein</fullName>
    </submittedName>
</protein>
<keyword evidence="1" id="KW-1133">Transmembrane helix</keyword>
<sequence>MITSVFSKSKPINFILCAVIILVYFVMCLFSSDKEFGLDMLTLEVPIVFLLLFSLFMVDFIVKKNDFMQQNDFTLLFVTIFLGLFPDIFAHLNIVCIYVLVLLAFRRIISLRTLNSTKQKLFDASLYIALAVLFDSWMILYLFIIYMSILVYVSNDYRNWLVPIVSFLGILFIYTTSLYLTSENILTDSLFQFDIKINYSTTGYRRILLHVLITSLFSINFIIFFLKYKTYSSQKKVSFLLIKALFFIGVGYVLFAKKGIQNTEIVLLFPLAILMANLLGNIENKRIGDILLFSLLIVGFLVNFFLK</sequence>